<evidence type="ECO:0000313" key="1">
    <source>
        <dbReference type="EMBL" id="MSD90724.1"/>
    </source>
</evidence>
<dbReference type="RefSeq" id="WP_154312935.1">
    <property type="nucleotide sequence ID" value="NZ_WKKW01000001.1"/>
</dbReference>
<comment type="caution">
    <text evidence="1">The sequence shown here is derived from an EMBL/GenBank/DDBJ whole genome shotgun (WGS) entry which is preliminary data.</text>
</comment>
<reference evidence="1 2" key="1">
    <citation type="submission" date="2019-11" db="EMBL/GenBank/DDBJ databases">
        <title>Draft Genome Sequence of Plant Growth-Promoting Rhizosphere-Associated Bacteria.</title>
        <authorList>
            <person name="Vasilyev I.Y."/>
            <person name="Radchenko V."/>
            <person name="Ilnitskaya E.V."/>
        </authorList>
    </citation>
    <scope>NUCLEOTIDE SEQUENCE [LARGE SCALE GENOMIC DNA]</scope>
    <source>
        <strain evidence="1 2">VRA_9sq_n</strain>
    </source>
</reference>
<dbReference type="InterPro" id="IPR053860">
    <property type="entry name" value="DUF6932"/>
</dbReference>
<proteinExistence type="predicted"/>
<dbReference type="Pfam" id="PF22014">
    <property type="entry name" value="DUF6932"/>
    <property type="match status" value="1"/>
</dbReference>
<name>A0A6N7TYB0_9BIFI</name>
<dbReference type="EMBL" id="WKKW01000001">
    <property type="protein sequence ID" value="MSD90724.1"/>
    <property type="molecule type" value="Genomic_DNA"/>
</dbReference>
<dbReference type="AlphaFoldDB" id="A0A6N7TYB0"/>
<accession>A0A6N7TYB0</accession>
<dbReference type="Proteomes" id="UP000436357">
    <property type="component" value="Unassembled WGS sequence"/>
</dbReference>
<evidence type="ECO:0000313" key="2">
    <source>
        <dbReference type="Proteomes" id="UP000436357"/>
    </source>
</evidence>
<gene>
    <name evidence="1" type="ORF">GKC41_03500</name>
</gene>
<protein>
    <submittedName>
        <fullName evidence="1">Uncharacterized protein</fullName>
    </submittedName>
</protein>
<organism evidence="1 2">
    <name type="scientific">Bifidobacterium asteroides</name>
    <dbReference type="NCBI Taxonomy" id="1684"/>
    <lineage>
        <taxon>Bacteria</taxon>
        <taxon>Bacillati</taxon>
        <taxon>Actinomycetota</taxon>
        <taxon>Actinomycetes</taxon>
        <taxon>Bifidobacteriales</taxon>
        <taxon>Bifidobacteriaceae</taxon>
        <taxon>Bifidobacterium</taxon>
    </lineage>
</organism>
<sequence>MKLSLGESTIHDMTLPSQSELIQKGLLPYRGPGKPYECNDTEVESTFLFSDRRFVLWQAFKLWRKECQSTFGDCRFLVNGSFVTSKKEPHDIDVAFLVNKTNFENSDPQSILQLTTQPRMLDRKYRVQPFGGMLDAFAVACKDVTNATFDDPALKSWDELWSAVNKSKHYLNTDETNKGYLEVKQ</sequence>
<dbReference type="OrthoDB" id="7032846at2"/>